<feature type="transmembrane region" description="Helical" evidence="9">
    <location>
        <begin position="299"/>
        <end position="320"/>
    </location>
</feature>
<evidence type="ECO:0000256" key="2">
    <source>
        <dbReference type="ARBA" id="ARBA00007520"/>
    </source>
</evidence>
<evidence type="ECO:0000256" key="4">
    <source>
        <dbReference type="ARBA" id="ARBA00022989"/>
    </source>
</evidence>
<dbReference type="PROSITE" id="PS50850">
    <property type="entry name" value="MFS"/>
    <property type="match status" value="1"/>
</dbReference>
<dbReference type="Gene3D" id="1.20.1250.20">
    <property type="entry name" value="MFS general substrate transporter like domains"/>
    <property type="match status" value="1"/>
</dbReference>
<feature type="transmembrane region" description="Helical" evidence="9">
    <location>
        <begin position="262"/>
        <end position="279"/>
    </location>
</feature>
<feature type="domain" description="Major facilitator superfamily (MFS) profile" evidence="10">
    <location>
        <begin position="3"/>
        <end position="497"/>
    </location>
</feature>
<dbReference type="GO" id="GO:0005774">
    <property type="term" value="C:vacuolar membrane"/>
    <property type="evidence" value="ECO:0007669"/>
    <property type="project" value="UniProtKB-SubCell"/>
</dbReference>
<accession>A0A2T3AUI9</accession>
<comment type="similarity">
    <text evidence="2">Belongs to the major facilitator superfamily. TCR/Tet family.</text>
</comment>
<evidence type="ECO:0000256" key="1">
    <source>
        <dbReference type="ARBA" id="ARBA00004128"/>
    </source>
</evidence>
<feature type="transmembrane region" description="Helical" evidence="9">
    <location>
        <begin position="156"/>
        <end position="179"/>
    </location>
</feature>
<sequence>MFLLDSFQLSAFTSALDQTIVATAIPTITAELNSAAGYVWIGGGYQLANAAAGPIWAKVSDIWGRKPIILAAVALFFASSIICAEAVDMKMLIIGRSLQGTAGGGISQLVMITISDLFSVRKRPLYFGLFEVAWAVAGGVGPVLGGILTQKLSWRWAFWINLPISGTTFLLLLFFMDVHNPKTAVVEGFKAIDWAGSLSILAMTLMVLLGLEFGGATFPWKSPQVLCLIIIGGLISGLFIFSEKRLARYPLMPLDLFKNKSNVACLVLCFMHGIDYMAGEYYLPLYFQSALEASPLRSGILVLPITVAEALTGMALGVVIHRTGRYLEFLYIGVVIMTLGNGLYILFSAHTPVSQIVGFQIVTGLGQGMLFEAPLIAIQALVSQDDTATATSTFGFIRNISTALAVVCCGVIFQNSMDTRVAKLSLPPINLSPNITDALTGGHAAANVMIIKDIHDAAQKLAVKEAFAWSMRNMWIFTTCIAAVAIVASAFIRKAVLSTHHVETKTGLKEKDKAVVLPAS</sequence>
<dbReference type="InterPro" id="IPR011701">
    <property type="entry name" value="MFS"/>
</dbReference>
<evidence type="ECO:0000256" key="7">
    <source>
        <dbReference type="ARBA" id="ARBA00069956"/>
    </source>
</evidence>
<dbReference type="PANTHER" id="PTHR23501:SF158">
    <property type="entry name" value="TRANSPORTER, PUTATIVE (AFU_ORTHOLOGUE AFUA_5G14490)-RELATED"/>
    <property type="match status" value="1"/>
</dbReference>
<feature type="transmembrane region" description="Helical" evidence="9">
    <location>
        <begin position="359"/>
        <end position="382"/>
    </location>
</feature>
<protein>
    <recommendedName>
        <fullName evidence="7">Efflux pump dotC</fullName>
    </recommendedName>
    <alternativeName>
        <fullName evidence="8">Dothistromin biosynthesis protein C</fullName>
    </alternativeName>
</protein>
<dbReference type="Proteomes" id="UP000241818">
    <property type="component" value="Unassembled WGS sequence"/>
</dbReference>
<feature type="transmembrane region" description="Helical" evidence="9">
    <location>
        <begin position="394"/>
        <end position="413"/>
    </location>
</feature>
<dbReference type="Gene3D" id="1.20.1720.10">
    <property type="entry name" value="Multidrug resistance protein D"/>
    <property type="match status" value="1"/>
</dbReference>
<dbReference type="Pfam" id="PF07690">
    <property type="entry name" value="MFS_1"/>
    <property type="match status" value="1"/>
</dbReference>
<dbReference type="InterPro" id="IPR020846">
    <property type="entry name" value="MFS_dom"/>
</dbReference>
<feature type="transmembrane region" description="Helical" evidence="9">
    <location>
        <begin position="474"/>
        <end position="492"/>
    </location>
</feature>
<feature type="transmembrane region" description="Helical" evidence="9">
    <location>
        <begin position="191"/>
        <end position="211"/>
    </location>
</feature>
<evidence type="ECO:0000256" key="3">
    <source>
        <dbReference type="ARBA" id="ARBA00022692"/>
    </source>
</evidence>
<evidence type="ECO:0000259" key="10">
    <source>
        <dbReference type="PROSITE" id="PS50850"/>
    </source>
</evidence>
<comment type="function">
    <text evidence="6">Efflux pump; part of the gene cluster that mediates the biosynthesis of dothistromin (DOTH), a polyketide toxin very similar in structure to the aflatoxin precursor, versicolorin B. One function of dotC may be to transport early-stage dothistromin biosynthetic intermediates from the cytoplasm into vacuoles, thereby affecting the rate of dothistromin production.</text>
</comment>
<dbReference type="FunFam" id="1.20.1720.10:FF:000014">
    <property type="entry name" value="MFS drug transporter, putative"/>
    <property type="match status" value="1"/>
</dbReference>
<dbReference type="CDD" id="cd17502">
    <property type="entry name" value="MFS_Azr1_MDR_like"/>
    <property type="match status" value="1"/>
</dbReference>
<feature type="transmembrane region" description="Helical" evidence="9">
    <location>
        <begin position="223"/>
        <end position="241"/>
    </location>
</feature>
<reference evidence="11 12" key="1">
    <citation type="journal article" date="2018" name="New Phytol.">
        <title>Comparative genomics and transcriptomics depict ericoid mycorrhizal fungi as versatile saprotrophs and plant mutualists.</title>
        <authorList>
            <person name="Martino E."/>
            <person name="Morin E."/>
            <person name="Grelet G.A."/>
            <person name="Kuo A."/>
            <person name="Kohler A."/>
            <person name="Daghino S."/>
            <person name="Barry K.W."/>
            <person name="Cichocki N."/>
            <person name="Clum A."/>
            <person name="Dockter R.B."/>
            <person name="Hainaut M."/>
            <person name="Kuo R.C."/>
            <person name="LaButti K."/>
            <person name="Lindahl B.D."/>
            <person name="Lindquist E.A."/>
            <person name="Lipzen A."/>
            <person name="Khouja H.R."/>
            <person name="Magnuson J."/>
            <person name="Murat C."/>
            <person name="Ohm R.A."/>
            <person name="Singer S.W."/>
            <person name="Spatafora J.W."/>
            <person name="Wang M."/>
            <person name="Veneault-Fourrey C."/>
            <person name="Henrissat B."/>
            <person name="Grigoriev I.V."/>
            <person name="Martin F.M."/>
            <person name="Perotto S."/>
        </authorList>
    </citation>
    <scope>NUCLEOTIDE SEQUENCE [LARGE SCALE GENOMIC DNA]</scope>
    <source>
        <strain evidence="11 12">ATCC 22711</strain>
    </source>
</reference>
<dbReference type="PRINTS" id="PR01036">
    <property type="entry name" value="TCRTETB"/>
</dbReference>
<dbReference type="EMBL" id="KZ679015">
    <property type="protein sequence ID" value="PSS12349.1"/>
    <property type="molecule type" value="Genomic_DNA"/>
</dbReference>
<dbReference type="FunFam" id="1.20.1250.20:FF:000196">
    <property type="entry name" value="MFS toxin efflux pump (AflT)"/>
    <property type="match status" value="1"/>
</dbReference>
<dbReference type="SUPFAM" id="SSF103473">
    <property type="entry name" value="MFS general substrate transporter"/>
    <property type="match status" value="1"/>
</dbReference>
<keyword evidence="4 9" id="KW-1133">Transmembrane helix</keyword>
<keyword evidence="3 9" id="KW-0812">Transmembrane</keyword>
<organism evidence="11 12">
    <name type="scientific">Amorphotheca resinae ATCC 22711</name>
    <dbReference type="NCBI Taxonomy" id="857342"/>
    <lineage>
        <taxon>Eukaryota</taxon>
        <taxon>Fungi</taxon>
        <taxon>Dikarya</taxon>
        <taxon>Ascomycota</taxon>
        <taxon>Pezizomycotina</taxon>
        <taxon>Leotiomycetes</taxon>
        <taxon>Helotiales</taxon>
        <taxon>Amorphothecaceae</taxon>
        <taxon>Amorphotheca</taxon>
    </lineage>
</organism>
<gene>
    <name evidence="11" type="ORF">M430DRAFT_169833</name>
</gene>
<dbReference type="InterPro" id="IPR036259">
    <property type="entry name" value="MFS_trans_sf"/>
</dbReference>
<name>A0A2T3AUI9_AMORE</name>
<evidence type="ECO:0000256" key="6">
    <source>
        <dbReference type="ARBA" id="ARBA00057269"/>
    </source>
</evidence>
<dbReference type="AlphaFoldDB" id="A0A2T3AUI9"/>
<evidence type="ECO:0000256" key="9">
    <source>
        <dbReference type="SAM" id="Phobius"/>
    </source>
</evidence>
<dbReference type="InParanoid" id="A0A2T3AUI9"/>
<evidence type="ECO:0000256" key="5">
    <source>
        <dbReference type="ARBA" id="ARBA00023136"/>
    </source>
</evidence>
<feature type="transmembrane region" description="Helical" evidence="9">
    <location>
        <begin position="125"/>
        <end position="144"/>
    </location>
</feature>
<dbReference type="GO" id="GO:0005886">
    <property type="term" value="C:plasma membrane"/>
    <property type="evidence" value="ECO:0007669"/>
    <property type="project" value="TreeGrafter"/>
</dbReference>
<keyword evidence="5 9" id="KW-0472">Membrane</keyword>
<feature type="transmembrane region" description="Helical" evidence="9">
    <location>
        <begin position="68"/>
        <end position="87"/>
    </location>
</feature>
<dbReference type="GO" id="GO:0022857">
    <property type="term" value="F:transmembrane transporter activity"/>
    <property type="evidence" value="ECO:0007669"/>
    <property type="project" value="InterPro"/>
</dbReference>
<comment type="subcellular location">
    <subcellularLocation>
        <location evidence="1">Vacuole membrane</location>
        <topology evidence="1">Multi-pass membrane protein</topology>
    </subcellularLocation>
</comment>
<dbReference type="PANTHER" id="PTHR23501">
    <property type="entry name" value="MAJOR FACILITATOR SUPERFAMILY"/>
    <property type="match status" value="1"/>
</dbReference>
<keyword evidence="12" id="KW-1185">Reference proteome</keyword>
<feature type="transmembrane region" description="Helical" evidence="9">
    <location>
        <begin position="329"/>
        <end position="347"/>
    </location>
</feature>
<dbReference type="GeneID" id="36571654"/>
<evidence type="ECO:0000313" key="12">
    <source>
        <dbReference type="Proteomes" id="UP000241818"/>
    </source>
</evidence>
<dbReference type="OrthoDB" id="3934656at2759"/>
<evidence type="ECO:0000313" key="11">
    <source>
        <dbReference type="EMBL" id="PSS12349.1"/>
    </source>
</evidence>
<evidence type="ECO:0000256" key="8">
    <source>
        <dbReference type="ARBA" id="ARBA00083178"/>
    </source>
</evidence>
<dbReference type="RefSeq" id="XP_024718347.1">
    <property type="nucleotide sequence ID" value="XM_024863573.1"/>
</dbReference>
<proteinExistence type="inferred from homology"/>